<comment type="caution">
    <text evidence="1">The sequence shown here is derived from an EMBL/GenBank/DDBJ whole genome shotgun (WGS) entry which is preliminary data.</text>
</comment>
<accession>A0A094K2K4</accession>
<evidence type="ECO:0000313" key="1">
    <source>
        <dbReference type="EMBL" id="KFZ38881.1"/>
    </source>
</evidence>
<dbReference type="STRING" id="1515746.HR45_00290"/>
<proteinExistence type="predicted"/>
<name>A0A094K2K4_9GAMM</name>
<reference evidence="1 2" key="1">
    <citation type="submission" date="2014-06" db="EMBL/GenBank/DDBJ databases">
        <title>Shewanella sp. YQH10.</title>
        <authorList>
            <person name="Liu Y."/>
            <person name="Zeng R."/>
        </authorList>
    </citation>
    <scope>NUCLEOTIDE SEQUENCE [LARGE SCALE GENOMIC DNA]</scope>
    <source>
        <strain evidence="1 2">YQH10</strain>
    </source>
</reference>
<sequence length="115" mass="13704">MPEPDKQELITLFEYARPRIIKSMELRHCPHSGFYNAVDERCTFCHQGMECQWMNRNDNLVALEHKTVEELRQQLLMAVEFVDASLTPHHLSRRKCECDNCLWLRRVEKALAKFK</sequence>
<protein>
    <submittedName>
        <fullName evidence="1">Uncharacterized protein</fullName>
    </submittedName>
</protein>
<dbReference type="Proteomes" id="UP000029264">
    <property type="component" value="Unassembled WGS sequence"/>
</dbReference>
<dbReference type="OrthoDB" id="6263931at2"/>
<organism evidence="1 2">
    <name type="scientific">Shewanella mangrovi</name>
    <dbReference type="NCBI Taxonomy" id="1515746"/>
    <lineage>
        <taxon>Bacteria</taxon>
        <taxon>Pseudomonadati</taxon>
        <taxon>Pseudomonadota</taxon>
        <taxon>Gammaproteobacteria</taxon>
        <taxon>Alteromonadales</taxon>
        <taxon>Shewanellaceae</taxon>
        <taxon>Shewanella</taxon>
    </lineage>
</organism>
<dbReference type="EMBL" id="JPEO01000001">
    <property type="protein sequence ID" value="KFZ38881.1"/>
    <property type="molecule type" value="Genomic_DNA"/>
</dbReference>
<dbReference type="AlphaFoldDB" id="A0A094K2K4"/>
<evidence type="ECO:0000313" key="2">
    <source>
        <dbReference type="Proteomes" id="UP000029264"/>
    </source>
</evidence>
<dbReference type="eggNOG" id="ENOG50341J0">
    <property type="taxonomic scope" value="Bacteria"/>
</dbReference>
<keyword evidence="2" id="KW-1185">Reference proteome</keyword>
<gene>
    <name evidence="1" type="ORF">HR45_00290</name>
</gene>